<dbReference type="RefSeq" id="WP_064217878.1">
    <property type="nucleotide sequence ID" value="NZ_LVXZ01000012.1"/>
</dbReference>
<dbReference type="EMBL" id="LVXZ01000012">
    <property type="protein sequence ID" value="OAP93377.1"/>
    <property type="molecule type" value="Genomic_DNA"/>
</dbReference>
<accession>A0A179BNM7</accession>
<dbReference type="AlphaFoldDB" id="A0A179BNM7"/>
<keyword evidence="2" id="KW-1185">Reference proteome</keyword>
<name>A0A179BNM7_ACIFR</name>
<organism evidence="1 2">
    <name type="scientific">Acidithiobacillus ferrooxidans</name>
    <name type="common">Thiobacillus ferrooxidans</name>
    <dbReference type="NCBI Taxonomy" id="920"/>
    <lineage>
        <taxon>Bacteria</taxon>
        <taxon>Pseudomonadati</taxon>
        <taxon>Pseudomonadota</taxon>
        <taxon>Acidithiobacillia</taxon>
        <taxon>Acidithiobacillales</taxon>
        <taxon>Acidithiobacillaceae</taxon>
        <taxon>Acidithiobacillus</taxon>
    </lineage>
</organism>
<evidence type="ECO:0000313" key="2">
    <source>
        <dbReference type="Proteomes" id="UP000078302"/>
    </source>
</evidence>
<proteinExistence type="predicted"/>
<dbReference type="Proteomes" id="UP000078302">
    <property type="component" value="Unassembled WGS sequence"/>
</dbReference>
<gene>
    <name evidence="1" type="ORF">A4H96_01135</name>
</gene>
<evidence type="ECO:0000313" key="1">
    <source>
        <dbReference type="EMBL" id="OAP93377.1"/>
    </source>
</evidence>
<reference evidence="1 2" key="1">
    <citation type="submission" date="2016-04" db="EMBL/GenBank/DDBJ databases">
        <title>Acidithiobacillus ferrooxidans genome sequencing and assembly.</title>
        <authorList>
            <person name="Zhou Z."/>
        </authorList>
    </citation>
    <scope>NUCLEOTIDE SEQUENCE [LARGE SCALE GENOMIC DNA]</scope>
    <source>
        <strain evidence="1 2">BY0502</strain>
    </source>
</reference>
<protein>
    <submittedName>
        <fullName evidence="1">Uncharacterized protein</fullName>
    </submittedName>
</protein>
<sequence length="67" mass="7942">MTKEQLLADQASRRDATINNLFLEFVDDGLTREELQENIKRRPQVWGRFARFLEQLPSKYDKKSKTA</sequence>
<comment type="caution">
    <text evidence="1">The sequence shown here is derived from an EMBL/GenBank/DDBJ whole genome shotgun (WGS) entry which is preliminary data.</text>
</comment>